<proteinExistence type="predicted"/>
<dbReference type="EMBL" id="NBSK02000002">
    <property type="protein sequence ID" value="KAJ0223834.1"/>
    <property type="molecule type" value="Genomic_DNA"/>
</dbReference>
<comment type="caution">
    <text evidence="2">The sequence shown here is derived from an EMBL/GenBank/DDBJ whole genome shotgun (WGS) entry which is preliminary data.</text>
</comment>
<evidence type="ECO:0000313" key="2">
    <source>
        <dbReference type="EMBL" id="KAJ0223834.1"/>
    </source>
</evidence>
<reference evidence="2 3" key="1">
    <citation type="journal article" date="2017" name="Nat. Commun.">
        <title>Genome assembly with in vitro proximity ligation data and whole-genome triplication in lettuce.</title>
        <authorList>
            <person name="Reyes-Chin-Wo S."/>
            <person name="Wang Z."/>
            <person name="Yang X."/>
            <person name="Kozik A."/>
            <person name="Arikit S."/>
            <person name="Song C."/>
            <person name="Xia L."/>
            <person name="Froenicke L."/>
            <person name="Lavelle D.O."/>
            <person name="Truco M.J."/>
            <person name="Xia R."/>
            <person name="Zhu S."/>
            <person name="Xu C."/>
            <person name="Xu H."/>
            <person name="Xu X."/>
            <person name="Cox K."/>
            <person name="Korf I."/>
            <person name="Meyers B.C."/>
            <person name="Michelmore R.W."/>
        </authorList>
    </citation>
    <scope>NUCLEOTIDE SEQUENCE [LARGE SCALE GENOMIC DNA]</scope>
    <source>
        <strain evidence="3">cv. Salinas</strain>
        <tissue evidence="2">Seedlings</tissue>
    </source>
</reference>
<dbReference type="PANTHER" id="PTHR37610:SF98">
    <property type="entry name" value="TRANSCRIPTION FACTOR INTERACTOR AND REGULATOR CCHC(ZN) FAMILY"/>
    <property type="match status" value="1"/>
</dbReference>
<feature type="region of interest" description="Disordered" evidence="1">
    <location>
        <begin position="1"/>
        <end position="25"/>
    </location>
</feature>
<feature type="compositionally biased region" description="Basic and acidic residues" evidence="1">
    <location>
        <begin position="1"/>
        <end position="13"/>
    </location>
</feature>
<protein>
    <submittedName>
        <fullName evidence="2">Uncharacterized protein</fullName>
    </submittedName>
</protein>
<gene>
    <name evidence="2" type="ORF">LSAT_V11C200070840</name>
</gene>
<evidence type="ECO:0000313" key="3">
    <source>
        <dbReference type="Proteomes" id="UP000235145"/>
    </source>
</evidence>
<dbReference type="Proteomes" id="UP000235145">
    <property type="component" value="Unassembled WGS sequence"/>
</dbReference>
<evidence type="ECO:0000256" key="1">
    <source>
        <dbReference type="SAM" id="MobiDB-lite"/>
    </source>
</evidence>
<organism evidence="2 3">
    <name type="scientific">Lactuca sativa</name>
    <name type="common">Garden lettuce</name>
    <dbReference type="NCBI Taxonomy" id="4236"/>
    <lineage>
        <taxon>Eukaryota</taxon>
        <taxon>Viridiplantae</taxon>
        <taxon>Streptophyta</taxon>
        <taxon>Embryophyta</taxon>
        <taxon>Tracheophyta</taxon>
        <taxon>Spermatophyta</taxon>
        <taxon>Magnoliopsida</taxon>
        <taxon>eudicotyledons</taxon>
        <taxon>Gunneridae</taxon>
        <taxon>Pentapetalae</taxon>
        <taxon>asterids</taxon>
        <taxon>campanulids</taxon>
        <taxon>Asterales</taxon>
        <taxon>Asteraceae</taxon>
        <taxon>Cichorioideae</taxon>
        <taxon>Cichorieae</taxon>
        <taxon>Lactucinae</taxon>
        <taxon>Lactuca</taxon>
    </lineage>
</organism>
<keyword evidence="3" id="KW-1185">Reference proteome</keyword>
<dbReference type="PANTHER" id="PTHR37610">
    <property type="entry name" value="CCHC-TYPE DOMAIN-CONTAINING PROTEIN"/>
    <property type="match status" value="1"/>
</dbReference>
<sequence length="83" mass="9416">MAGDDKNKNKGADDGSTLDHNSPYYLHPSDYPRQMNKANANHMAWMGCDAMIKGWLTMAMEKDIRGSVKYANYATEIWSDLQE</sequence>
<name>A0A9R1XW35_LACSA</name>
<accession>A0A9R1XW35</accession>
<dbReference type="AlphaFoldDB" id="A0A9R1XW35"/>